<gene>
    <name evidence="1" type="ORF">CEW87_08995</name>
</gene>
<accession>A0A2U8H1Q2</accession>
<proteinExistence type="predicted"/>
<organism evidence="1 2">
    <name type="scientific">Parazoarcus communis</name>
    <dbReference type="NCBI Taxonomy" id="41977"/>
    <lineage>
        <taxon>Bacteria</taxon>
        <taxon>Pseudomonadati</taxon>
        <taxon>Pseudomonadota</taxon>
        <taxon>Betaproteobacteria</taxon>
        <taxon>Rhodocyclales</taxon>
        <taxon>Zoogloeaceae</taxon>
        <taxon>Parazoarcus</taxon>
    </lineage>
</organism>
<dbReference type="AlphaFoldDB" id="A0A2U8H1Q2"/>
<dbReference type="EMBL" id="CP022188">
    <property type="protein sequence ID" value="AWI79493.1"/>
    <property type="molecule type" value="Genomic_DNA"/>
</dbReference>
<name>A0A2U8H1Q2_9RHOO</name>
<dbReference type="Proteomes" id="UP000244902">
    <property type="component" value="Chromosome"/>
</dbReference>
<sequence length="94" mass="10033">MGTTSLKLPDDIKQLAVSAAMHQWITPHAFMVEAIRATALAAVKRAGFVADALAPRAKTLASGKGCAADEVNAYIRARAGKKARSRPEAKSWRD</sequence>
<evidence type="ECO:0000313" key="2">
    <source>
        <dbReference type="Proteomes" id="UP000244902"/>
    </source>
</evidence>
<evidence type="ECO:0000313" key="1">
    <source>
        <dbReference type="EMBL" id="AWI79493.1"/>
    </source>
</evidence>
<reference evidence="1 2" key="1">
    <citation type="submission" date="2017-06" db="EMBL/GenBank/DDBJ databases">
        <title>Azoarcus sp. TSNA42 complete genome sequence.</title>
        <authorList>
            <person name="Woo J.-H."/>
            <person name="Kim H.-S."/>
        </authorList>
    </citation>
    <scope>NUCLEOTIDE SEQUENCE [LARGE SCALE GENOMIC DNA]</scope>
    <source>
        <strain evidence="1 2">TSNA42</strain>
    </source>
</reference>
<protein>
    <submittedName>
        <fullName evidence="1">CopG family transcriptional regulator</fullName>
    </submittedName>
</protein>